<dbReference type="Proteomes" id="UP001257277">
    <property type="component" value="Unassembled WGS sequence"/>
</dbReference>
<dbReference type="RefSeq" id="WP_349240003.1">
    <property type="nucleotide sequence ID" value="NZ_JAVTTO010000001.1"/>
</dbReference>
<name>A0ABU3LC17_9FLAO</name>
<evidence type="ECO:0000313" key="3">
    <source>
        <dbReference type="Proteomes" id="UP001257277"/>
    </source>
</evidence>
<evidence type="ECO:0000256" key="1">
    <source>
        <dbReference type="SAM" id="SignalP"/>
    </source>
</evidence>
<organism evidence="2 3">
    <name type="scientific">Asprobacillus argus</name>
    <dbReference type="NCBI Taxonomy" id="3076534"/>
    <lineage>
        <taxon>Bacteria</taxon>
        <taxon>Pseudomonadati</taxon>
        <taxon>Bacteroidota</taxon>
        <taxon>Flavobacteriia</taxon>
        <taxon>Flavobacteriales</taxon>
        <taxon>Flavobacteriaceae</taxon>
        <taxon>Asprobacillus</taxon>
    </lineage>
</organism>
<comment type="caution">
    <text evidence="2">The sequence shown here is derived from an EMBL/GenBank/DDBJ whole genome shotgun (WGS) entry which is preliminary data.</text>
</comment>
<evidence type="ECO:0000313" key="2">
    <source>
        <dbReference type="EMBL" id="MDT7830739.1"/>
    </source>
</evidence>
<gene>
    <name evidence="2" type="ORF">RQM59_00015</name>
</gene>
<sequence length="338" mass="36330">MKKKYILIFMSVFAFSFNAKAQDGLEGILQANIADANKLTQAYVNPAMKGLIYGMNSGWYHTAKVHKVLGFDITIGLNASIVPSKDEMFNFADLGLTSITSTSSPTGATVAGPNNLKPTLTVADTFNGTPIAATFTMPGGVKDDLPLNAVPTPAVQFNLGLPAKFEAMLRLVPKVGSDDVKGNLIGLGLKKEITSWFGPMEKTPLHVSLLAAYTSMNVDYDLQNDSSVAGNNQSAEFELSSFTMQAIASLNFPIINFYGGFGYTGGNSTFKMLGQYDLDYNAGTITRTVTDPINQDFDASGFRTTVGARLSLGFFKIFADYTLQEYNTITAGISIGIR</sequence>
<dbReference type="EMBL" id="JAVTTO010000001">
    <property type="protein sequence ID" value="MDT7830739.1"/>
    <property type="molecule type" value="Genomic_DNA"/>
</dbReference>
<keyword evidence="3" id="KW-1185">Reference proteome</keyword>
<reference evidence="2 3" key="1">
    <citation type="submission" date="2023-09" db="EMBL/GenBank/DDBJ databases">
        <title>Novel taxa isolated from Blanes Bay.</title>
        <authorList>
            <person name="Rey-Velasco X."/>
            <person name="Lucena T."/>
        </authorList>
    </citation>
    <scope>NUCLEOTIDE SEQUENCE [LARGE SCALE GENOMIC DNA]</scope>
    <source>
        <strain evidence="2 3">S356</strain>
    </source>
</reference>
<feature type="chain" id="PRO_5046274851" evidence="1">
    <location>
        <begin position="22"/>
        <end position="338"/>
    </location>
</feature>
<accession>A0ABU3LC17</accession>
<dbReference type="Pfam" id="PF20230">
    <property type="entry name" value="DUF6588"/>
    <property type="match status" value="1"/>
</dbReference>
<protein>
    <submittedName>
        <fullName evidence="2">DUF6588 family protein</fullName>
    </submittedName>
</protein>
<keyword evidence="1" id="KW-0732">Signal</keyword>
<feature type="signal peptide" evidence="1">
    <location>
        <begin position="1"/>
        <end position="21"/>
    </location>
</feature>
<dbReference type="InterPro" id="IPR046495">
    <property type="entry name" value="DUF6588"/>
</dbReference>
<proteinExistence type="predicted"/>